<dbReference type="HOGENOM" id="CLU_060552_2_1_10"/>
<dbReference type="AlphaFoldDB" id="H8KMS4"/>
<evidence type="ECO:0000256" key="4">
    <source>
        <dbReference type="ARBA" id="ARBA00022490"/>
    </source>
</evidence>
<gene>
    <name evidence="13" type="ordered locus">Solca_4337</name>
</gene>
<evidence type="ECO:0000256" key="5">
    <source>
        <dbReference type="ARBA" id="ARBA00022723"/>
    </source>
</evidence>
<evidence type="ECO:0000256" key="2">
    <source>
        <dbReference type="ARBA" id="ARBA00007579"/>
    </source>
</evidence>
<dbReference type="CDD" id="cd02885">
    <property type="entry name" value="NUDIX_IPP_Isomerase"/>
    <property type="match status" value="1"/>
</dbReference>
<evidence type="ECO:0000256" key="8">
    <source>
        <dbReference type="ARBA" id="ARBA00023229"/>
    </source>
</evidence>
<dbReference type="UniPathway" id="UPA00059">
    <property type="reaction ID" value="UER00104"/>
</dbReference>
<evidence type="ECO:0000256" key="1">
    <source>
        <dbReference type="ARBA" id="ARBA00004826"/>
    </source>
</evidence>
<dbReference type="SUPFAM" id="SSF55811">
    <property type="entry name" value="Nudix"/>
    <property type="match status" value="1"/>
</dbReference>
<dbReference type="Proteomes" id="UP000007590">
    <property type="component" value="Chromosome"/>
</dbReference>
<dbReference type="PROSITE" id="PS51462">
    <property type="entry name" value="NUDIX"/>
    <property type="match status" value="1"/>
</dbReference>
<dbReference type="PANTHER" id="PTHR10885">
    <property type="entry name" value="ISOPENTENYL-DIPHOSPHATE DELTA-ISOMERASE"/>
    <property type="match status" value="1"/>
</dbReference>
<keyword evidence="5" id="KW-0479">Metal-binding</keyword>
<dbReference type="HAMAP" id="MF_00202">
    <property type="entry name" value="Idi"/>
    <property type="match status" value="1"/>
</dbReference>
<dbReference type="PIRSF" id="PIRSF018427">
    <property type="entry name" value="Isopntndiph_ism"/>
    <property type="match status" value="1"/>
</dbReference>
<dbReference type="Gene3D" id="3.90.79.10">
    <property type="entry name" value="Nucleoside Triphosphate Pyrophosphohydrolase"/>
    <property type="match status" value="1"/>
</dbReference>
<dbReference type="RefSeq" id="WP_014682549.1">
    <property type="nucleotide sequence ID" value="NC_017770.1"/>
</dbReference>
<dbReference type="NCBIfam" id="TIGR02150">
    <property type="entry name" value="IPP_isom_1"/>
    <property type="match status" value="1"/>
</dbReference>
<evidence type="ECO:0000256" key="6">
    <source>
        <dbReference type="ARBA" id="ARBA00022842"/>
    </source>
</evidence>
<dbReference type="STRING" id="929556.Solca_4337"/>
<accession>H8KMS4</accession>
<keyword evidence="7" id="KW-0464">Manganese</keyword>
<dbReference type="InterPro" id="IPR000086">
    <property type="entry name" value="NUDIX_hydrolase_dom"/>
</dbReference>
<reference evidence="13" key="1">
    <citation type="submission" date="2012-02" db="EMBL/GenBank/DDBJ databases">
        <title>The complete genome of Solitalea canadensis DSM 3403.</title>
        <authorList>
            <consortium name="US DOE Joint Genome Institute (JGI-PGF)"/>
            <person name="Lucas S."/>
            <person name="Copeland A."/>
            <person name="Lapidus A."/>
            <person name="Glavina del Rio T."/>
            <person name="Dalin E."/>
            <person name="Tice H."/>
            <person name="Bruce D."/>
            <person name="Goodwin L."/>
            <person name="Pitluck S."/>
            <person name="Peters L."/>
            <person name="Ovchinnikova G."/>
            <person name="Lu M."/>
            <person name="Kyrpides N."/>
            <person name="Mavromatis K."/>
            <person name="Ivanova N."/>
            <person name="Brettin T."/>
            <person name="Detter J.C."/>
            <person name="Han C."/>
            <person name="Larimer F."/>
            <person name="Land M."/>
            <person name="Hauser L."/>
            <person name="Markowitz V."/>
            <person name="Cheng J.-F."/>
            <person name="Hugenholtz P."/>
            <person name="Woyke T."/>
            <person name="Wu D."/>
            <person name="Spring S."/>
            <person name="Schroeder M."/>
            <person name="Kopitz M."/>
            <person name="Brambilla E."/>
            <person name="Klenk H.-P."/>
            <person name="Eisen J.A."/>
        </authorList>
    </citation>
    <scope>NUCLEOTIDE SEQUENCE</scope>
    <source>
        <strain evidence="13">DSM 3403</strain>
    </source>
</reference>
<feature type="domain" description="Nudix hydrolase" evidence="12">
    <location>
        <begin position="29"/>
        <end position="161"/>
    </location>
</feature>
<comment type="pathway">
    <text evidence="1">Isoprenoid biosynthesis; dimethylallyl diphosphate biosynthesis; dimethylallyl diphosphate from isopentenyl diphosphate: step 1/1.</text>
</comment>
<evidence type="ECO:0000259" key="12">
    <source>
        <dbReference type="PROSITE" id="PS51462"/>
    </source>
</evidence>
<evidence type="ECO:0000313" key="13">
    <source>
        <dbReference type="EMBL" id="AFD09327.1"/>
    </source>
</evidence>
<dbReference type="EC" id="5.3.3.2" evidence="3 10"/>
<evidence type="ECO:0000313" key="14">
    <source>
        <dbReference type="Proteomes" id="UP000007590"/>
    </source>
</evidence>
<dbReference type="PANTHER" id="PTHR10885:SF0">
    <property type="entry name" value="ISOPENTENYL-DIPHOSPHATE DELTA-ISOMERASE"/>
    <property type="match status" value="1"/>
</dbReference>
<dbReference type="InterPro" id="IPR056375">
    <property type="entry name" value="Idi_bact"/>
</dbReference>
<name>H8KMS4_SOLCM</name>
<dbReference type="GO" id="GO:0009240">
    <property type="term" value="P:isopentenyl diphosphate biosynthetic process"/>
    <property type="evidence" value="ECO:0007669"/>
    <property type="project" value="TreeGrafter"/>
</dbReference>
<keyword evidence="4" id="KW-0963">Cytoplasm</keyword>
<dbReference type="Pfam" id="PF00293">
    <property type="entry name" value="NUDIX"/>
    <property type="match status" value="1"/>
</dbReference>
<dbReference type="GO" id="GO:0004452">
    <property type="term" value="F:isopentenyl-diphosphate delta-isomerase activity"/>
    <property type="evidence" value="ECO:0007669"/>
    <property type="project" value="UniProtKB-UniRule"/>
</dbReference>
<protein>
    <recommendedName>
        <fullName evidence="3 10">Isopentenyl-diphosphate delta-isomerase</fullName>
        <ecNumber evidence="3 10">5.3.3.2</ecNumber>
    </recommendedName>
</protein>
<evidence type="ECO:0000256" key="7">
    <source>
        <dbReference type="ARBA" id="ARBA00023211"/>
    </source>
</evidence>
<dbReference type="GO" id="GO:0005737">
    <property type="term" value="C:cytoplasm"/>
    <property type="evidence" value="ECO:0007669"/>
    <property type="project" value="TreeGrafter"/>
</dbReference>
<dbReference type="GO" id="GO:0050992">
    <property type="term" value="P:dimethylallyl diphosphate biosynthetic process"/>
    <property type="evidence" value="ECO:0007669"/>
    <property type="project" value="UniProtKB-UniPathway"/>
</dbReference>
<keyword evidence="6" id="KW-0460">Magnesium</keyword>
<dbReference type="InterPro" id="IPR011876">
    <property type="entry name" value="IsopentenylPP_isomerase_typ1"/>
</dbReference>
<dbReference type="KEGG" id="scn:Solca_4337"/>
<dbReference type="EMBL" id="CP003349">
    <property type="protein sequence ID" value="AFD09327.1"/>
    <property type="molecule type" value="Genomic_DNA"/>
</dbReference>
<dbReference type="NCBIfam" id="NF002995">
    <property type="entry name" value="PRK03759.1"/>
    <property type="match status" value="1"/>
</dbReference>
<comment type="similarity">
    <text evidence="2">Belongs to the IPP isomerase type 1 family.</text>
</comment>
<dbReference type="InterPro" id="IPR015797">
    <property type="entry name" value="NUDIX_hydrolase-like_dom_sf"/>
</dbReference>
<keyword evidence="9 13" id="KW-0413">Isomerase</keyword>
<keyword evidence="8" id="KW-0414">Isoprene biosynthesis</keyword>
<evidence type="ECO:0000256" key="3">
    <source>
        <dbReference type="ARBA" id="ARBA00012057"/>
    </source>
</evidence>
<organism evidence="13 14">
    <name type="scientific">Solitalea canadensis (strain ATCC 29591 / DSM 3403 / JCM 21819 / LMG 8368 / NBRC 15130 / NCIMB 12057 / USAM 9D)</name>
    <name type="common">Flexibacter canadensis</name>
    <dbReference type="NCBI Taxonomy" id="929556"/>
    <lineage>
        <taxon>Bacteria</taxon>
        <taxon>Pseudomonadati</taxon>
        <taxon>Bacteroidota</taxon>
        <taxon>Sphingobacteriia</taxon>
        <taxon>Sphingobacteriales</taxon>
        <taxon>Sphingobacteriaceae</taxon>
        <taxon>Solitalea</taxon>
    </lineage>
</organism>
<dbReference type="GO" id="GO:0046872">
    <property type="term" value="F:metal ion binding"/>
    <property type="evidence" value="ECO:0007669"/>
    <property type="project" value="UniProtKB-KW"/>
</dbReference>
<sequence>MKEKELILVNIDDEVVGFGEKLPVHEQGLLHRAFSIMIFNDNNEVLIHKRAIDKYHSGGLWTNACCSHPLKDEAIEITLHRKLQEEMGFDCSLTYSYKFIYKAEFNNGLTEHELDYVYIGNYNGMVNPDPLEASDYKWVNMDVVKKDVELNPEIYTEWFKIILKQL</sequence>
<feature type="active site" evidence="11">
    <location>
        <position position="66"/>
    </location>
</feature>
<feature type="active site" evidence="11">
    <location>
        <position position="113"/>
    </location>
</feature>
<keyword evidence="14" id="KW-1185">Reference proteome</keyword>
<evidence type="ECO:0000256" key="9">
    <source>
        <dbReference type="ARBA" id="ARBA00023235"/>
    </source>
</evidence>
<dbReference type="eggNOG" id="COG1443">
    <property type="taxonomic scope" value="Bacteria"/>
</dbReference>
<dbReference type="OrthoDB" id="9809458at2"/>
<evidence type="ECO:0000256" key="11">
    <source>
        <dbReference type="PIRSR" id="PIRSR018427-1"/>
    </source>
</evidence>
<proteinExistence type="inferred from homology"/>
<evidence type="ECO:0000256" key="10">
    <source>
        <dbReference type="NCBIfam" id="TIGR02150"/>
    </source>
</evidence>